<proteinExistence type="predicted"/>
<dbReference type="PRINTS" id="PR01217">
    <property type="entry name" value="PRICHEXTENSN"/>
</dbReference>
<reference evidence="2" key="2">
    <citation type="submission" date="2023-06" db="EMBL/GenBank/DDBJ databases">
        <authorList>
            <consortium name="Lawrence Berkeley National Laboratory"/>
            <person name="Haridas S."/>
            <person name="Hensen N."/>
            <person name="Bonometti L."/>
            <person name="Westerberg I."/>
            <person name="Brannstrom I.O."/>
            <person name="Guillou S."/>
            <person name="Cros-Aarteil S."/>
            <person name="Calhoun S."/>
            <person name="Kuo A."/>
            <person name="Mondo S."/>
            <person name="Pangilinan J."/>
            <person name="Riley R."/>
            <person name="Labutti K."/>
            <person name="Andreopoulos B."/>
            <person name="Lipzen A."/>
            <person name="Chen C."/>
            <person name="Yanf M."/>
            <person name="Daum C."/>
            <person name="Ng V."/>
            <person name="Clum A."/>
            <person name="Steindorff A."/>
            <person name="Ohm R."/>
            <person name="Martin F."/>
            <person name="Silar P."/>
            <person name="Natvig D."/>
            <person name="Lalanne C."/>
            <person name="Gautier V."/>
            <person name="Ament-Velasquez S.L."/>
            <person name="Kruys A."/>
            <person name="Hutchinson M.I."/>
            <person name="Powell A.J."/>
            <person name="Barry K."/>
            <person name="Miller A.N."/>
            <person name="Grigoriev I.V."/>
            <person name="Debuchy R."/>
            <person name="Gladieux P."/>
            <person name="Thoren M.H."/>
            <person name="Johannesson H."/>
        </authorList>
    </citation>
    <scope>NUCLEOTIDE SEQUENCE</scope>
    <source>
        <strain evidence="2">CBS 168.71</strain>
    </source>
</reference>
<feature type="region of interest" description="Disordered" evidence="1">
    <location>
        <begin position="1"/>
        <end position="176"/>
    </location>
</feature>
<dbReference type="Proteomes" id="UP001278766">
    <property type="component" value="Unassembled WGS sequence"/>
</dbReference>
<name>A0AAE0HIH1_9PEZI</name>
<protein>
    <submittedName>
        <fullName evidence="2">Uncharacterized protein</fullName>
    </submittedName>
</protein>
<feature type="region of interest" description="Disordered" evidence="1">
    <location>
        <begin position="193"/>
        <end position="276"/>
    </location>
</feature>
<feature type="compositionally biased region" description="Gly residues" evidence="1">
    <location>
        <begin position="208"/>
        <end position="221"/>
    </location>
</feature>
<evidence type="ECO:0000313" key="3">
    <source>
        <dbReference type="Proteomes" id="UP001278766"/>
    </source>
</evidence>
<feature type="compositionally biased region" description="Pro residues" evidence="1">
    <location>
        <begin position="151"/>
        <end position="168"/>
    </location>
</feature>
<dbReference type="EMBL" id="JAUEPN010000003">
    <property type="protein sequence ID" value="KAK3297071.1"/>
    <property type="molecule type" value="Genomic_DNA"/>
</dbReference>
<gene>
    <name evidence="2" type="ORF">B0H64DRAFT_456921</name>
</gene>
<dbReference type="GeneID" id="87844308"/>
<evidence type="ECO:0000256" key="1">
    <source>
        <dbReference type="SAM" id="MobiDB-lite"/>
    </source>
</evidence>
<evidence type="ECO:0000313" key="2">
    <source>
        <dbReference type="EMBL" id="KAK3297071.1"/>
    </source>
</evidence>
<organism evidence="2 3">
    <name type="scientific">Chaetomium fimeti</name>
    <dbReference type="NCBI Taxonomy" id="1854472"/>
    <lineage>
        <taxon>Eukaryota</taxon>
        <taxon>Fungi</taxon>
        <taxon>Dikarya</taxon>
        <taxon>Ascomycota</taxon>
        <taxon>Pezizomycotina</taxon>
        <taxon>Sordariomycetes</taxon>
        <taxon>Sordariomycetidae</taxon>
        <taxon>Sordariales</taxon>
        <taxon>Chaetomiaceae</taxon>
        <taxon>Chaetomium</taxon>
    </lineage>
</organism>
<feature type="compositionally biased region" description="Pro residues" evidence="1">
    <location>
        <begin position="89"/>
        <end position="107"/>
    </location>
</feature>
<dbReference type="RefSeq" id="XP_062660585.1">
    <property type="nucleotide sequence ID" value="XM_062807360.1"/>
</dbReference>
<feature type="compositionally biased region" description="Low complexity" evidence="1">
    <location>
        <begin position="52"/>
        <end position="69"/>
    </location>
</feature>
<feature type="compositionally biased region" description="Pro residues" evidence="1">
    <location>
        <begin position="115"/>
        <end position="137"/>
    </location>
</feature>
<accession>A0AAE0HIH1</accession>
<feature type="compositionally biased region" description="Polar residues" evidence="1">
    <location>
        <begin position="1"/>
        <end position="11"/>
    </location>
</feature>
<reference evidence="2" key="1">
    <citation type="journal article" date="2023" name="Mol. Phylogenet. Evol.">
        <title>Genome-scale phylogeny and comparative genomics of the fungal order Sordariales.</title>
        <authorList>
            <person name="Hensen N."/>
            <person name="Bonometti L."/>
            <person name="Westerberg I."/>
            <person name="Brannstrom I.O."/>
            <person name="Guillou S."/>
            <person name="Cros-Aarteil S."/>
            <person name="Calhoun S."/>
            <person name="Haridas S."/>
            <person name="Kuo A."/>
            <person name="Mondo S."/>
            <person name="Pangilinan J."/>
            <person name="Riley R."/>
            <person name="LaButti K."/>
            <person name="Andreopoulos B."/>
            <person name="Lipzen A."/>
            <person name="Chen C."/>
            <person name="Yan M."/>
            <person name="Daum C."/>
            <person name="Ng V."/>
            <person name="Clum A."/>
            <person name="Steindorff A."/>
            <person name="Ohm R.A."/>
            <person name="Martin F."/>
            <person name="Silar P."/>
            <person name="Natvig D.O."/>
            <person name="Lalanne C."/>
            <person name="Gautier V."/>
            <person name="Ament-Velasquez S.L."/>
            <person name="Kruys A."/>
            <person name="Hutchinson M.I."/>
            <person name="Powell A.J."/>
            <person name="Barry K."/>
            <person name="Miller A.N."/>
            <person name="Grigoriev I.V."/>
            <person name="Debuchy R."/>
            <person name="Gladieux P."/>
            <person name="Hiltunen Thoren M."/>
            <person name="Johannesson H."/>
        </authorList>
    </citation>
    <scope>NUCLEOTIDE SEQUENCE</scope>
    <source>
        <strain evidence="2">CBS 168.71</strain>
    </source>
</reference>
<keyword evidence="3" id="KW-1185">Reference proteome</keyword>
<sequence length="392" mass="41477">MFSSGHSSTRHPTIREPSRRASIINFFKHRKSKDHSADSTDLLQGALENRLPQQSSQQQTQQQQPQSQPRHLRRRHHSKAAPLTTNPTPDSPPPPPRTLYKPHPQPPHTNFSLPSNPPQKQQPPPTSSSPTPGPRPPSSDGGLKLESSPSLLPPVPQPSPLTPPPPPVTSSVRSSFDPRASIRAALGRISWSVAQGGSGDEVGVSAVAGGGGGGGEASWGRGGKKGGGKDAWKRLRKIKRKGSSGGGEDRGGGGRGGGGGGDEPEEDKEAAEKRKAAEVRAFKAHEAARIMTASCMAGGRARKMNRGANRVQGLVGAEEGDGSSAHGGVGHRAGQTRKLSQFLGKFDPYPELYWRLWDKDIPGGLEMEPAGELWEGGEMERAGRGLPSWAGA</sequence>
<comment type="caution">
    <text evidence="2">The sequence shown here is derived from an EMBL/GenBank/DDBJ whole genome shotgun (WGS) entry which is preliminary data.</text>
</comment>
<feature type="compositionally biased region" description="Basic residues" evidence="1">
    <location>
        <begin position="70"/>
        <end position="79"/>
    </location>
</feature>
<dbReference type="AlphaFoldDB" id="A0AAE0HIH1"/>